<evidence type="ECO:0000313" key="3">
    <source>
        <dbReference type="Proteomes" id="UP000429484"/>
    </source>
</evidence>
<dbReference type="AlphaFoldDB" id="A0AAW9TM22"/>
<accession>A0AAW9TM22</accession>
<evidence type="ECO:0000313" key="2">
    <source>
        <dbReference type="EMBL" id="MQW32758.1"/>
    </source>
</evidence>
<sequence length="274" mass="30233">MNAVAKHEIEVQADTKLVPANDAPMVAMIERIVMDPSIPIDRLEQMLAMKERMEDRQRQQLREDREYEAKTAYFSAMSACQAELPVVTKNRRNSHTNSSYADLAAIEEQAMPIIYKHGFGVSFQPDGYNDIGELLIKWEISHAGGYVRNGIGAIPVDGAGAKGGVNKTGTQAFGSTATYGRRYLLCMLFNISTGDDRDGNAPTAKPEDVQTITDAQASVIRELIQKAETTADHFCKHYKIEAIPDIPSTSFAEVVASLRRRIAAIEQRKGQNNG</sequence>
<proteinExistence type="predicted"/>
<dbReference type="EMBL" id="WISR01000082">
    <property type="protein sequence ID" value="MQW32758.1"/>
    <property type="molecule type" value="Genomic_DNA"/>
</dbReference>
<evidence type="ECO:0000256" key="1">
    <source>
        <dbReference type="SAM" id="Coils"/>
    </source>
</evidence>
<dbReference type="Pfam" id="PF04404">
    <property type="entry name" value="ERF"/>
    <property type="match status" value="1"/>
</dbReference>
<dbReference type="RefSeq" id="WP_017271906.1">
    <property type="nucleotide sequence ID" value="NZ_CP021793.1"/>
</dbReference>
<feature type="coiled-coil region" evidence="1">
    <location>
        <begin position="40"/>
        <end position="70"/>
    </location>
</feature>
<reference evidence="2 3" key="1">
    <citation type="journal article" date="2013" name="Genome Biol.">
        <title>Comparative genomics of the core and accessory genomes of 48 Sinorhizobium strains comprising five genospecies.</title>
        <authorList>
            <person name="Sugawara M."/>
            <person name="Epstein B."/>
            <person name="Badgley B.D."/>
            <person name="Unno T."/>
            <person name="Xu L."/>
            <person name="Reese J."/>
            <person name="Gyaneshwar P."/>
            <person name="Denny R."/>
            <person name="Mudge J."/>
            <person name="Bharti A.K."/>
            <person name="Farmer A.D."/>
            <person name="May G.D."/>
            <person name="Woodward J.E."/>
            <person name="Medigue C."/>
            <person name="Vallenet D."/>
            <person name="Lajus A."/>
            <person name="Rouy Z."/>
            <person name="Martinez-Vaz B."/>
            <person name="Tiffin P."/>
            <person name="Young N.D."/>
            <person name="Sadowsky M.J."/>
        </authorList>
    </citation>
    <scope>NUCLEOTIDE SEQUENCE [LARGE SCALE GENOMIC DNA]</scope>
    <source>
        <strain evidence="2 3">N6B1</strain>
    </source>
</reference>
<gene>
    <name evidence="2" type="ORF">GHK53_08040</name>
</gene>
<organism evidence="2 3">
    <name type="scientific">Rhizobium meliloti</name>
    <name type="common">Ensifer meliloti</name>
    <name type="synonym">Sinorhizobium meliloti</name>
    <dbReference type="NCBI Taxonomy" id="382"/>
    <lineage>
        <taxon>Bacteria</taxon>
        <taxon>Pseudomonadati</taxon>
        <taxon>Pseudomonadota</taxon>
        <taxon>Alphaproteobacteria</taxon>
        <taxon>Hyphomicrobiales</taxon>
        <taxon>Rhizobiaceae</taxon>
        <taxon>Sinorhizobium/Ensifer group</taxon>
        <taxon>Sinorhizobium</taxon>
    </lineage>
</organism>
<dbReference type="InterPro" id="IPR007499">
    <property type="entry name" value="ERF_bacteria_virus"/>
</dbReference>
<protein>
    <submittedName>
        <fullName evidence="2">ERF family protein</fullName>
    </submittedName>
</protein>
<dbReference type="Proteomes" id="UP000429484">
    <property type="component" value="Unassembled WGS sequence"/>
</dbReference>
<name>A0AAW9TM22_RHIML</name>
<comment type="caution">
    <text evidence="2">The sequence shown here is derived from an EMBL/GenBank/DDBJ whole genome shotgun (WGS) entry which is preliminary data.</text>
</comment>
<keyword evidence="1" id="KW-0175">Coiled coil</keyword>